<gene>
    <name evidence="8" type="ORF">MCYG_05798</name>
</gene>
<dbReference type="PRINTS" id="PR00385">
    <property type="entry name" value="P450"/>
</dbReference>
<dbReference type="Gene3D" id="1.10.630.10">
    <property type="entry name" value="Cytochrome P450"/>
    <property type="match status" value="2"/>
</dbReference>
<dbReference type="InterPro" id="IPR001128">
    <property type="entry name" value="Cyt_P450"/>
</dbReference>
<dbReference type="GeneID" id="9224229"/>
<keyword evidence="4 7" id="KW-0560">Oxidoreductase</keyword>
<evidence type="ECO:0000313" key="9">
    <source>
        <dbReference type="Proteomes" id="UP000002035"/>
    </source>
</evidence>
<dbReference type="EMBL" id="DS995705">
    <property type="protein sequence ID" value="EEQ32979.1"/>
    <property type="molecule type" value="Genomic_DNA"/>
</dbReference>
<dbReference type="InterPro" id="IPR017972">
    <property type="entry name" value="Cyt_P450_CS"/>
</dbReference>
<evidence type="ECO:0000313" key="8">
    <source>
        <dbReference type="EMBL" id="EEQ32979.1"/>
    </source>
</evidence>
<keyword evidence="7" id="KW-0503">Monooxygenase</keyword>
<evidence type="ECO:0000256" key="2">
    <source>
        <dbReference type="ARBA" id="ARBA00010617"/>
    </source>
</evidence>
<dbReference type="GO" id="GO:0005506">
    <property type="term" value="F:iron ion binding"/>
    <property type="evidence" value="ECO:0007669"/>
    <property type="project" value="InterPro"/>
</dbReference>
<evidence type="ECO:0000256" key="4">
    <source>
        <dbReference type="ARBA" id="ARBA00023002"/>
    </source>
</evidence>
<keyword evidence="9" id="KW-1185">Reference proteome</keyword>
<keyword evidence="6 7" id="KW-0349">Heme</keyword>
<dbReference type="SUPFAM" id="SSF48264">
    <property type="entry name" value="Cytochrome P450"/>
    <property type="match status" value="1"/>
</dbReference>
<dbReference type="PRINTS" id="PR00463">
    <property type="entry name" value="EP450I"/>
</dbReference>
<evidence type="ECO:0000256" key="5">
    <source>
        <dbReference type="ARBA" id="ARBA00023004"/>
    </source>
</evidence>
<evidence type="ECO:0000256" key="3">
    <source>
        <dbReference type="ARBA" id="ARBA00022723"/>
    </source>
</evidence>
<dbReference type="Proteomes" id="UP000002035">
    <property type="component" value="Unassembled WGS sequence"/>
</dbReference>
<reference evidence="9" key="1">
    <citation type="journal article" date="2012" name="MBio">
        <title>Comparative genome analysis of Trichophyton rubrum and related dermatophytes reveals candidate genes involved in infection.</title>
        <authorList>
            <person name="Martinez D.A."/>
            <person name="Oliver B.G."/>
            <person name="Graeser Y."/>
            <person name="Goldberg J.M."/>
            <person name="Li W."/>
            <person name="Martinez-Rossi N.M."/>
            <person name="Monod M."/>
            <person name="Shelest E."/>
            <person name="Barton R.C."/>
            <person name="Birch E."/>
            <person name="Brakhage A.A."/>
            <person name="Chen Z."/>
            <person name="Gurr S.J."/>
            <person name="Heiman D."/>
            <person name="Heitman J."/>
            <person name="Kosti I."/>
            <person name="Rossi A."/>
            <person name="Saif S."/>
            <person name="Samalova M."/>
            <person name="Saunders C.W."/>
            <person name="Shea T."/>
            <person name="Summerbell R.C."/>
            <person name="Xu J."/>
            <person name="Young S."/>
            <person name="Zeng Q."/>
            <person name="Birren B.W."/>
            <person name="Cuomo C.A."/>
            <person name="White T.C."/>
        </authorList>
    </citation>
    <scope>NUCLEOTIDE SEQUENCE [LARGE SCALE GENOMIC DNA]</scope>
    <source>
        <strain evidence="9">ATCC MYA-4605 / CBS 113480</strain>
    </source>
</reference>
<dbReference type="eggNOG" id="KOG0157">
    <property type="taxonomic scope" value="Eukaryota"/>
</dbReference>
<evidence type="ECO:0000256" key="6">
    <source>
        <dbReference type="PIRSR" id="PIRSR602401-1"/>
    </source>
</evidence>
<organism evidence="8 9">
    <name type="scientific">Arthroderma otae (strain ATCC MYA-4605 / CBS 113480)</name>
    <name type="common">Microsporum canis</name>
    <dbReference type="NCBI Taxonomy" id="554155"/>
    <lineage>
        <taxon>Eukaryota</taxon>
        <taxon>Fungi</taxon>
        <taxon>Dikarya</taxon>
        <taxon>Ascomycota</taxon>
        <taxon>Pezizomycotina</taxon>
        <taxon>Eurotiomycetes</taxon>
        <taxon>Eurotiomycetidae</taxon>
        <taxon>Onygenales</taxon>
        <taxon>Arthrodermataceae</taxon>
        <taxon>Microsporum</taxon>
    </lineage>
</organism>
<dbReference type="InterPro" id="IPR036396">
    <property type="entry name" value="Cyt_P450_sf"/>
</dbReference>
<keyword evidence="3 6" id="KW-0479">Metal-binding</keyword>
<feature type="binding site" description="axial binding residue" evidence="6">
    <location>
        <position position="381"/>
    </location>
    <ligand>
        <name>heme</name>
        <dbReference type="ChEBI" id="CHEBI:30413"/>
    </ligand>
    <ligandPart>
        <name>Fe</name>
        <dbReference type="ChEBI" id="CHEBI:18248"/>
    </ligandPart>
</feature>
<dbReference type="RefSeq" id="XP_002845929.1">
    <property type="nucleotide sequence ID" value="XM_002845883.1"/>
</dbReference>
<evidence type="ECO:0000256" key="1">
    <source>
        <dbReference type="ARBA" id="ARBA00001971"/>
    </source>
</evidence>
<dbReference type="PROSITE" id="PS00086">
    <property type="entry name" value="CYTOCHROME_P450"/>
    <property type="match status" value="1"/>
</dbReference>
<dbReference type="OrthoDB" id="1470350at2759"/>
<dbReference type="PANTHER" id="PTHR24305">
    <property type="entry name" value="CYTOCHROME P450"/>
    <property type="match status" value="1"/>
</dbReference>
<comment type="cofactor">
    <cofactor evidence="1 6">
        <name>heme</name>
        <dbReference type="ChEBI" id="CHEBI:30413"/>
    </cofactor>
</comment>
<dbReference type="STRING" id="554155.C5FSX6"/>
<dbReference type="VEuPathDB" id="FungiDB:MCYG_05798"/>
<proteinExistence type="inferred from homology"/>
<keyword evidence="5 6" id="KW-0408">Iron</keyword>
<sequence length="458" mass="51789">MNFYFGISTTSRRFPSIGAGLDFSFLSSETAEINIKLTMGYISPFWLQEMGVLPLIISVIAIFMRLNIDSHDCFLSFDIAPSCQISGPFWNKLPRRPHRSVNSASAIRQIYSRKANVQKGDWFRTLYAAAKAHTVHSETDEVKHGFRRRIIEHAFSDAALRSSEVFILENIQTFCEKISETATNRGEWGSEEHRYVPSLMVSSSQFLYYVCLTNEPHGGFALSVWISKKSFMHYLINRKDPETDKGLSREELAAESSLLIAAGSDTTAEAFSGAIFYFLCYLECLREAITEVRSTFNSIEDIRGSNMVNLVYLRACVDEALRLAPPQTVNLMVEVLKGGLTVDRNCFPQGTTLDVAPYSTPESAVRARSTFLAFGYGPRICIGKNLAYLKLMLTLATLLFKFDICLPEDKRLQEPSGEGDPNNKHPGRRRHNEYQFIDCILPFKDGSMVQFRERKLSD</sequence>
<evidence type="ECO:0000256" key="7">
    <source>
        <dbReference type="RuleBase" id="RU000461"/>
    </source>
</evidence>
<comment type="similarity">
    <text evidence="2 7">Belongs to the cytochrome P450 family.</text>
</comment>
<dbReference type="GO" id="GO:0020037">
    <property type="term" value="F:heme binding"/>
    <property type="evidence" value="ECO:0007669"/>
    <property type="project" value="InterPro"/>
</dbReference>
<dbReference type="InterPro" id="IPR050121">
    <property type="entry name" value="Cytochrome_P450_monoxygenase"/>
</dbReference>
<dbReference type="AlphaFoldDB" id="C5FSX6"/>
<dbReference type="PANTHER" id="PTHR24305:SF166">
    <property type="entry name" value="CYTOCHROME P450 12A4, MITOCHONDRIAL-RELATED"/>
    <property type="match status" value="1"/>
</dbReference>
<dbReference type="GO" id="GO:0016705">
    <property type="term" value="F:oxidoreductase activity, acting on paired donors, with incorporation or reduction of molecular oxygen"/>
    <property type="evidence" value="ECO:0007669"/>
    <property type="project" value="InterPro"/>
</dbReference>
<dbReference type="Pfam" id="PF00067">
    <property type="entry name" value="p450"/>
    <property type="match status" value="1"/>
</dbReference>
<accession>C5FSX6</accession>
<dbReference type="HOGENOM" id="CLU_597128_0_0_1"/>
<name>C5FSX6_ARTOC</name>
<dbReference type="GO" id="GO:0004497">
    <property type="term" value="F:monooxygenase activity"/>
    <property type="evidence" value="ECO:0007669"/>
    <property type="project" value="UniProtKB-KW"/>
</dbReference>
<dbReference type="InterPro" id="IPR002401">
    <property type="entry name" value="Cyt_P450_E_grp-I"/>
</dbReference>
<protein>
    <submittedName>
        <fullName evidence="8">Cytochrome P450 67</fullName>
    </submittedName>
</protein>